<dbReference type="Proteomes" id="UP000244880">
    <property type="component" value="Unassembled WGS sequence"/>
</dbReference>
<name>A0A2R8BHH3_9RHOB</name>
<dbReference type="RefSeq" id="WP_108829481.1">
    <property type="nucleotide sequence ID" value="NZ_OMOR01000001.1"/>
</dbReference>
<reference evidence="2 3" key="1">
    <citation type="submission" date="2018-03" db="EMBL/GenBank/DDBJ databases">
        <authorList>
            <person name="Keele B.F."/>
        </authorList>
    </citation>
    <scope>NUCLEOTIDE SEQUENCE [LARGE SCALE GENOMIC DNA]</scope>
    <source>
        <strain evidence="2 3">CECT 8599</strain>
    </source>
</reference>
<feature type="domain" description="GSCFA" evidence="1">
    <location>
        <begin position="41"/>
        <end position="310"/>
    </location>
</feature>
<proteinExistence type="predicted"/>
<dbReference type="Pfam" id="PF08885">
    <property type="entry name" value="GSCFA"/>
    <property type="match status" value="1"/>
</dbReference>
<protein>
    <recommendedName>
        <fullName evidence="1">GSCFA domain-containing protein</fullName>
    </recommendedName>
</protein>
<gene>
    <name evidence="2" type="ORF">ASD8599_03295</name>
</gene>
<accession>A0A2R8BHH3</accession>
<evidence type="ECO:0000259" key="1">
    <source>
        <dbReference type="Pfam" id="PF08885"/>
    </source>
</evidence>
<evidence type="ECO:0000313" key="3">
    <source>
        <dbReference type="Proteomes" id="UP000244880"/>
    </source>
</evidence>
<evidence type="ECO:0000313" key="2">
    <source>
        <dbReference type="EMBL" id="SPH22552.1"/>
    </source>
</evidence>
<dbReference type="AlphaFoldDB" id="A0A2R8BHH3"/>
<sequence>MTNPYENLGSEAYWKTAVAEPGAHGLTGLWTPKFAIKPKHKIVTAGSCFAQHIGRALADRGYSWHDCEPAPPYMHGQKGRDAGYGVFSFRTGNIYTPAMLLQWLQLAYGMRENPTEIWERNGRFFDPLRPAIEPEGFESIDEALASRSITFAALRRAVEEADVFVFTLGLTEKWQNIETGIEYAICPGTVAGTFDDTRHKFVNTNTRMAFSALSDAMKLLRRKNKRLKVLLTVSPVPLTATASGKHVLTATQYSKSVLRGVAGMVADDMQHVDYFPSYEIITHPIFRGMFFAPNMRSVEPEGVATVMKHFFADQARVFGAAHATPMARAVPVAASTDDIKCEEELLNAFAA</sequence>
<dbReference type="EMBL" id="OMOR01000001">
    <property type="protein sequence ID" value="SPH22552.1"/>
    <property type="molecule type" value="Genomic_DNA"/>
</dbReference>
<organism evidence="2 3">
    <name type="scientific">Ascidiaceihabitans donghaensis</name>
    <dbReference type="NCBI Taxonomy" id="1510460"/>
    <lineage>
        <taxon>Bacteria</taxon>
        <taxon>Pseudomonadati</taxon>
        <taxon>Pseudomonadota</taxon>
        <taxon>Alphaproteobacteria</taxon>
        <taxon>Rhodobacterales</taxon>
        <taxon>Paracoccaceae</taxon>
        <taxon>Ascidiaceihabitans</taxon>
    </lineage>
</organism>
<keyword evidence="3" id="KW-1185">Reference proteome</keyword>
<dbReference type="InterPro" id="IPR014982">
    <property type="entry name" value="GSCFA"/>
</dbReference>
<dbReference type="OrthoDB" id="369216at2"/>